<protein>
    <submittedName>
        <fullName evidence="2">Uncharacterized protein</fullName>
    </submittedName>
</protein>
<feature type="compositionally biased region" description="Low complexity" evidence="1">
    <location>
        <begin position="61"/>
        <end position="74"/>
    </location>
</feature>
<dbReference type="EMBL" id="CAUYUJ010012336">
    <property type="protein sequence ID" value="CAK0833771.1"/>
    <property type="molecule type" value="Genomic_DNA"/>
</dbReference>
<evidence type="ECO:0000313" key="2">
    <source>
        <dbReference type="EMBL" id="CAK0833771.1"/>
    </source>
</evidence>
<evidence type="ECO:0000313" key="3">
    <source>
        <dbReference type="Proteomes" id="UP001189429"/>
    </source>
</evidence>
<sequence>MGKDAAKGYLSCSCCRYRWNWTTRTQCFSRGRALVPSPRTPPQQQTKGVRASGTGTGGGQQAPARPPGSRAPSRMEVPKASAPPQRCAGKQTVAELLAQHQQHVGQAAGAQELQALLRAVAPPETAQLARAPLLGETISTNGVACRRAEKAMEQAVAREDEAKLWLAECSQKTREAAVLAVRTKSEWQAELKAEPASDITTGSQITLSQLLGDESGCGTVEI</sequence>
<gene>
    <name evidence="2" type="ORF">PCOR1329_LOCUS31364</name>
</gene>
<accession>A0ABN9SPI7</accession>
<dbReference type="Proteomes" id="UP001189429">
    <property type="component" value="Unassembled WGS sequence"/>
</dbReference>
<comment type="caution">
    <text evidence="2">The sequence shown here is derived from an EMBL/GenBank/DDBJ whole genome shotgun (WGS) entry which is preliminary data.</text>
</comment>
<feature type="non-terminal residue" evidence="2">
    <location>
        <position position="222"/>
    </location>
</feature>
<name>A0ABN9SPI7_9DINO</name>
<feature type="region of interest" description="Disordered" evidence="1">
    <location>
        <begin position="32"/>
        <end position="88"/>
    </location>
</feature>
<proteinExistence type="predicted"/>
<keyword evidence="3" id="KW-1185">Reference proteome</keyword>
<organism evidence="2 3">
    <name type="scientific">Prorocentrum cordatum</name>
    <dbReference type="NCBI Taxonomy" id="2364126"/>
    <lineage>
        <taxon>Eukaryota</taxon>
        <taxon>Sar</taxon>
        <taxon>Alveolata</taxon>
        <taxon>Dinophyceae</taxon>
        <taxon>Prorocentrales</taxon>
        <taxon>Prorocentraceae</taxon>
        <taxon>Prorocentrum</taxon>
    </lineage>
</organism>
<evidence type="ECO:0000256" key="1">
    <source>
        <dbReference type="SAM" id="MobiDB-lite"/>
    </source>
</evidence>
<reference evidence="2" key="1">
    <citation type="submission" date="2023-10" db="EMBL/GenBank/DDBJ databases">
        <authorList>
            <person name="Chen Y."/>
            <person name="Shah S."/>
            <person name="Dougan E. K."/>
            <person name="Thang M."/>
            <person name="Chan C."/>
        </authorList>
    </citation>
    <scope>NUCLEOTIDE SEQUENCE [LARGE SCALE GENOMIC DNA]</scope>
</reference>